<protein>
    <submittedName>
        <fullName evidence="1">Uncharacterized protein</fullName>
    </submittedName>
</protein>
<gene>
    <name evidence="1" type="ORF">AVEN_242239_1</name>
</gene>
<accession>A0A4Y2RMQ0</accession>
<comment type="caution">
    <text evidence="1">The sequence shown here is derived from an EMBL/GenBank/DDBJ whole genome shotgun (WGS) entry which is preliminary data.</text>
</comment>
<name>A0A4Y2RMQ0_ARAVE</name>
<evidence type="ECO:0000313" key="1">
    <source>
        <dbReference type="EMBL" id="GBN77084.1"/>
    </source>
</evidence>
<sequence>MVIWPRWPSSKVYAWVAGGFQVRNLIPLKIRRVWGLSHAKSYVVAKRPPVDVVQKYPHWPGLPKKGVRPVEDQRGESRSTSMWRTGYNKVIQALPDQGQ</sequence>
<reference evidence="1 2" key="1">
    <citation type="journal article" date="2019" name="Sci. Rep.">
        <title>Orb-weaving spider Araneus ventricosus genome elucidates the spidroin gene catalogue.</title>
        <authorList>
            <person name="Kono N."/>
            <person name="Nakamura H."/>
            <person name="Ohtoshi R."/>
            <person name="Moran D.A.P."/>
            <person name="Shinohara A."/>
            <person name="Yoshida Y."/>
            <person name="Fujiwara M."/>
            <person name="Mori M."/>
            <person name="Tomita M."/>
            <person name="Arakawa K."/>
        </authorList>
    </citation>
    <scope>NUCLEOTIDE SEQUENCE [LARGE SCALE GENOMIC DNA]</scope>
</reference>
<dbReference type="AlphaFoldDB" id="A0A4Y2RMQ0"/>
<organism evidence="1 2">
    <name type="scientific">Araneus ventricosus</name>
    <name type="common">Orbweaver spider</name>
    <name type="synonym">Epeira ventricosa</name>
    <dbReference type="NCBI Taxonomy" id="182803"/>
    <lineage>
        <taxon>Eukaryota</taxon>
        <taxon>Metazoa</taxon>
        <taxon>Ecdysozoa</taxon>
        <taxon>Arthropoda</taxon>
        <taxon>Chelicerata</taxon>
        <taxon>Arachnida</taxon>
        <taxon>Araneae</taxon>
        <taxon>Araneomorphae</taxon>
        <taxon>Entelegynae</taxon>
        <taxon>Araneoidea</taxon>
        <taxon>Araneidae</taxon>
        <taxon>Araneus</taxon>
    </lineage>
</organism>
<dbReference type="EMBL" id="BGPR01017720">
    <property type="protein sequence ID" value="GBN77084.1"/>
    <property type="molecule type" value="Genomic_DNA"/>
</dbReference>
<dbReference type="Proteomes" id="UP000499080">
    <property type="component" value="Unassembled WGS sequence"/>
</dbReference>
<evidence type="ECO:0000313" key="2">
    <source>
        <dbReference type="Proteomes" id="UP000499080"/>
    </source>
</evidence>
<proteinExistence type="predicted"/>
<keyword evidence="2" id="KW-1185">Reference proteome</keyword>